<dbReference type="GO" id="GO:0008270">
    <property type="term" value="F:zinc ion binding"/>
    <property type="evidence" value="ECO:0007669"/>
    <property type="project" value="UniProtKB-KW"/>
</dbReference>
<dbReference type="InterPro" id="IPR013087">
    <property type="entry name" value="Znf_C2H2_type"/>
</dbReference>
<dbReference type="GO" id="GO:0010468">
    <property type="term" value="P:regulation of gene expression"/>
    <property type="evidence" value="ECO:0007669"/>
    <property type="project" value="TreeGrafter"/>
</dbReference>
<organism evidence="13 14">
    <name type="scientific">Esox lucius</name>
    <name type="common">Northern pike</name>
    <dbReference type="NCBI Taxonomy" id="8010"/>
    <lineage>
        <taxon>Eukaryota</taxon>
        <taxon>Metazoa</taxon>
        <taxon>Chordata</taxon>
        <taxon>Craniata</taxon>
        <taxon>Vertebrata</taxon>
        <taxon>Euteleostomi</taxon>
        <taxon>Actinopterygii</taxon>
        <taxon>Neopterygii</taxon>
        <taxon>Teleostei</taxon>
        <taxon>Protacanthopterygii</taxon>
        <taxon>Esociformes</taxon>
        <taxon>Esocidae</taxon>
        <taxon>Esox</taxon>
    </lineage>
</organism>
<feature type="domain" description="C2H2-type" evidence="12">
    <location>
        <begin position="428"/>
        <end position="455"/>
    </location>
</feature>
<dbReference type="Proteomes" id="UP000265140">
    <property type="component" value="Chromosome 25"/>
</dbReference>
<dbReference type="PANTHER" id="PTHR16515:SF49">
    <property type="entry name" value="GASTRULA ZINC FINGER PROTEIN XLCGF49.1-LIKE-RELATED"/>
    <property type="match status" value="1"/>
</dbReference>
<dbReference type="InParanoid" id="A0A3P9ABG6"/>
<sequence length="539" mass="59076">MFGCQIVLSKSQLASIMEVLANAAVAEICQLVDDGYAVLRLEISRTQRENQALKSKLRLVDVRSRERSAKRSPIPSSPSCAKETDLVREEPSTSARRNGGPIVLGEKLVGEETIDTIEHPELVVVKEEKLEEDLRDCGSKHRQQSSRHISVSQSDVVNNQTMNAQTVPEITEGKGDADNGQTADGPDVACQVVHMSDCVVYPRSHHAAAVLSHIEEGGDRVDPSCSYSVEAQPSKPFESQPHLTQNGVGTLCESDASSASLGWKQESAGVDTLKVEVGMPWSKGRVMELGLVARYGVDIPCKDRESIQLGNDTNFCSQSNNLRESESSEGCKSSEPDANGFDTSFDDIFSPSEMVGIPTHNRDDGCGGEELASCPYAANDSFGSPAHSTQGGLVFSDRLLNCDECGRLFPNSRDLAVHQRSHMGERLFSCTQCDKQFLHLHQLKTHQRIHTGEKPFSCTQCGKRFSQSSHIKRHMSVHTGEKRFSCGICGKRFSQSCSLKVHQSVHTGERPFSCAQCGKSFSVFGNLVRHQSVHIRKQD</sequence>
<dbReference type="Pfam" id="PF00096">
    <property type="entry name" value="zf-C2H2"/>
    <property type="match status" value="4"/>
</dbReference>
<keyword evidence="6" id="KW-0805">Transcription regulation</keyword>
<reference evidence="13" key="2">
    <citation type="submission" date="2020-02" db="EMBL/GenBank/DDBJ databases">
        <title>Esox lucius (northern pike) genome, fEsoLuc1, primary haplotype.</title>
        <authorList>
            <person name="Myers G."/>
            <person name="Karagic N."/>
            <person name="Meyer A."/>
            <person name="Pippel M."/>
            <person name="Reichard M."/>
            <person name="Winkler S."/>
            <person name="Tracey A."/>
            <person name="Sims Y."/>
            <person name="Howe K."/>
            <person name="Rhie A."/>
            <person name="Formenti G."/>
            <person name="Durbin R."/>
            <person name="Fedrigo O."/>
            <person name="Jarvis E.D."/>
        </authorList>
    </citation>
    <scope>NUCLEOTIDE SEQUENCE [LARGE SCALE GENOMIC DNA]</scope>
</reference>
<dbReference type="OMA" id="PCKDRES"/>
<dbReference type="SUPFAM" id="SSF57667">
    <property type="entry name" value="beta-beta-alpha zinc fingers"/>
    <property type="match status" value="3"/>
</dbReference>
<feature type="domain" description="C2H2-type" evidence="12">
    <location>
        <begin position="512"/>
        <end position="539"/>
    </location>
</feature>
<keyword evidence="4 10" id="KW-0863">Zinc-finger</keyword>
<feature type="domain" description="C2H2-type" evidence="12">
    <location>
        <begin position="456"/>
        <end position="483"/>
    </location>
</feature>
<dbReference type="GeneTree" id="ENSGT01150000286953"/>
<reference evidence="13" key="4">
    <citation type="submission" date="2025-09" db="UniProtKB">
        <authorList>
            <consortium name="Ensembl"/>
        </authorList>
    </citation>
    <scope>IDENTIFICATION</scope>
</reference>
<dbReference type="SMART" id="SM00355">
    <property type="entry name" value="ZnF_C2H2"/>
    <property type="match status" value="5"/>
</dbReference>
<dbReference type="FunFam" id="3.30.160.60:FF:000358">
    <property type="entry name" value="zinc finger protein 24"/>
    <property type="match status" value="1"/>
</dbReference>
<evidence type="ECO:0000256" key="8">
    <source>
        <dbReference type="ARBA" id="ARBA00023163"/>
    </source>
</evidence>
<reference evidence="14" key="1">
    <citation type="journal article" date="2014" name="PLoS ONE">
        <title>The genome and linkage map of the northern pike (Esox lucius): conserved synteny revealed between the salmonid sister group and the Neoteleostei.</title>
        <authorList>
            <person name="Rondeau E.B."/>
            <person name="Minkley D.R."/>
            <person name="Leong J.S."/>
            <person name="Messmer A.M."/>
            <person name="Jantzen J.R."/>
            <person name="von Schalburg K.R."/>
            <person name="Lemon C."/>
            <person name="Bird N.H."/>
            <person name="Koop B.F."/>
        </authorList>
    </citation>
    <scope>NUCLEOTIDE SEQUENCE</scope>
</reference>
<dbReference type="PROSITE" id="PS00028">
    <property type="entry name" value="ZINC_FINGER_C2H2_1"/>
    <property type="match status" value="5"/>
</dbReference>
<dbReference type="Bgee" id="ENSELUG00000017820">
    <property type="expression patterns" value="Expressed in stomach and 14 other cell types or tissues"/>
</dbReference>
<dbReference type="PROSITE" id="PS50157">
    <property type="entry name" value="ZINC_FINGER_C2H2_2"/>
    <property type="match status" value="5"/>
</dbReference>
<evidence type="ECO:0000256" key="11">
    <source>
        <dbReference type="SAM" id="MobiDB-lite"/>
    </source>
</evidence>
<dbReference type="FunFam" id="3.30.160.60:FF:001927">
    <property type="entry name" value="Zinc finger protein 1184"/>
    <property type="match status" value="1"/>
</dbReference>
<evidence type="ECO:0000256" key="6">
    <source>
        <dbReference type="ARBA" id="ARBA00023015"/>
    </source>
</evidence>
<feature type="compositionally biased region" description="Basic and acidic residues" evidence="11">
    <location>
        <begin position="82"/>
        <end position="91"/>
    </location>
</feature>
<evidence type="ECO:0000313" key="13">
    <source>
        <dbReference type="Ensembl" id="ENSELUP00000038045.2"/>
    </source>
</evidence>
<dbReference type="OrthoDB" id="9439903at2759"/>
<evidence type="ECO:0000256" key="3">
    <source>
        <dbReference type="ARBA" id="ARBA00022737"/>
    </source>
</evidence>
<evidence type="ECO:0000259" key="12">
    <source>
        <dbReference type="PROSITE" id="PS50157"/>
    </source>
</evidence>
<feature type="domain" description="C2H2-type" evidence="12">
    <location>
        <begin position="484"/>
        <end position="511"/>
    </location>
</feature>
<evidence type="ECO:0000256" key="1">
    <source>
        <dbReference type="ARBA" id="ARBA00004123"/>
    </source>
</evidence>
<name>A0A3P9ABG6_ESOLU</name>
<dbReference type="FunFam" id="3.30.160.60:FF:000646">
    <property type="entry name" value="Myeloid zinc finger 1"/>
    <property type="match status" value="1"/>
</dbReference>
<dbReference type="InterPro" id="IPR036236">
    <property type="entry name" value="Znf_C2H2_sf"/>
</dbReference>
<feature type="domain" description="C2H2-type" evidence="12">
    <location>
        <begin position="400"/>
        <end position="427"/>
    </location>
</feature>
<keyword evidence="2" id="KW-0479">Metal-binding</keyword>
<dbReference type="FunFam" id="3.30.160.60:FF:000965">
    <property type="entry name" value="Neurotrophin receptor-interacting factor homolog"/>
    <property type="match status" value="1"/>
</dbReference>
<evidence type="ECO:0000256" key="5">
    <source>
        <dbReference type="ARBA" id="ARBA00022833"/>
    </source>
</evidence>
<evidence type="ECO:0000256" key="2">
    <source>
        <dbReference type="ARBA" id="ARBA00022723"/>
    </source>
</evidence>
<dbReference type="FunFam" id="3.30.160.60:FF:000100">
    <property type="entry name" value="Zinc finger 45-like"/>
    <property type="match status" value="1"/>
</dbReference>
<dbReference type="PANTHER" id="PTHR16515">
    <property type="entry name" value="PR DOMAIN ZINC FINGER PROTEIN"/>
    <property type="match status" value="1"/>
</dbReference>
<comment type="subcellular location">
    <subcellularLocation>
        <location evidence="1">Nucleus</location>
    </subcellularLocation>
</comment>
<evidence type="ECO:0000256" key="10">
    <source>
        <dbReference type="PROSITE-ProRule" id="PRU00042"/>
    </source>
</evidence>
<proteinExistence type="predicted"/>
<dbReference type="Ensembl" id="ENSELUT00000028143.3">
    <property type="protein sequence ID" value="ENSELUP00000038045.2"/>
    <property type="gene ID" value="ENSELUG00000017820.3"/>
</dbReference>
<dbReference type="GO" id="GO:0003677">
    <property type="term" value="F:DNA binding"/>
    <property type="evidence" value="ECO:0007669"/>
    <property type="project" value="UniProtKB-KW"/>
</dbReference>
<dbReference type="InterPro" id="IPR050331">
    <property type="entry name" value="Zinc_finger"/>
</dbReference>
<evidence type="ECO:0000256" key="7">
    <source>
        <dbReference type="ARBA" id="ARBA00023125"/>
    </source>
</evidence>
<evidence type="ECO:0000313" key="14">
    <source>
        <dbReference type="Proteomes" id="UP000265140"/>
    </source>
</evidence>
<keyword evidence="9" id="KW-0539">Nucleus</keyword>
<dbReference type="AlphaFoldDB" id="A0A3P9ABG6"/>
<keyword evidence="5" id="KW-0862">Zinc</keyword>
<dbReference type="Gene3D" id="3.30.160.60">
    <property type="entry name" value="Classic Zinc Finger"/>
    <property type="match status" value="5"/>
</dbReference>
<keyword evidence="7" id="KW-0238">DNA-binding</keyword>
<dbReference type="GO" id="GO:0005634">
    <property type="term" value="C:nucleus"/>
    <property type="evidence" value="ECO:0007669"/>
    <property type="project" value="UniProtKB-SubCell"/>
</dbReference>
<accession>A0A3P9ABG6</accession>
<keyword evidence="8" id="KW-0804">Transcription</keyword>
<evidence type="ECO:0000256" key="4">
    <source>
        <dbReference type="ARBA" id="ARBA00022771"/>
    </source>
</evidence>
<keyword evidence="14" id="KW-1185">Reference proteome</keyword>
<protein>
    <recommendedName>
        <fullName evidence="12">C2H2-type domain-containing protein</fullName>
    </recommendedName>
</protein>
<evidence type="ECO:0000256" key="9">
    <source>
        <dbReference type="ARBA" id="ARBA00023242"/>
    </source>
</evidence>
<feature type="region of interest" description="Disordered" evidence="11">
    <location>
        <begin position="64"/>
        <end position="100"/>
    </location>
</feature>
<keyword evidence="3" id="KW-0677">Repeat</keyword>
<reference evidence="13" key="3">
    <citation type="submission" date="2025-08" db="UniProtKB">
        <authorList>
            <consortium name="Ensembl"/>
        </authorList>
    </citation>
    <scope>IDENTIFICATION</scope>
</reference>